<accession>A0A6A6SZ92</accession>
<dbReference type="AlphaFoldDB" id="A0A6A6SZ92"/>
<proteinExistence type="predicted"/>
<name>A0A6A6SZ92_9PLEO</name>
<gene>
    <name evidence="2" type="ORF">K491DRAFT_680996</name>
</gene>
<reference evidence="2" key="1">
    <citation type="journal article" date="2020" name="Stud. Mycol.">
        <title>101 Dothideomycetes genomes: a test case for predicting lifestyles and emergence of pathogens.</title>
        <authorList>
            <person name="Haridas S."/>
            <person name="Albert R."/>
            <person name="Binder M."/>
            <person name="Bloem J."/>
            <person name="Labutti K."/>
            <person name="Salamov A."/>
            <person name="Andreopoulos B."/>
            <person name="Baker S."/>
            <person name="Barry K."/>
            <person name="Bills G."/>
            <person name="Bluhm B."/>
            <person name="Cannon C."/>
            <person name="Castanera R."/>
            <person name="Culley D."/>
            <person name="Daum C."/>
            <person name="Ezra D."/>
            <person name="Gonzalez J."/>
            <person name="Henrissat B."/>
            <person name="Kuo A."/>
            <person name="Liang C."/>
            <person name="Lipzen A."/>
            <person name="Lutzoni F."/>
            <person name="Magnuson J."/>
            <person name="Mondo S."/>
            <person name="Nolan M."/>
            <person name="Ohm R."/>
            <person name="Pangilinan J."/>
            <person name="Park H.-J."/>
            <person name="Ramirez L."/>
            <person name="Alfaro M."/>
            <person name="Sun H."/>
            <person name="Tritt A."/>
            <person name="Yoshinaga Y."/>
            <person name="Zwiers L.-H."/>
            <person name="Turgeon B."/>
            <person name="Goodwin S."/>
            <person name="Spatafora J."/>
            <person name="Crous P."/>
            <person name="Grigoriev I."/>
        </authorList>
    </citation>
    <scope>NUCLEOTIDE SEQUENCE</scope>
    <source>
        <strain evidence="2">CBS 122681</strain>
    </source>
</reference>
<dbReference type="Proteomes" id="UP000799324">
    <property type="component" value="Unassembled WGS sequence"/>
</dbReference>
<organism evidence="2 3">
    <name type="scientific">Lophiostoma macrostomum CBS 122681</name>
    <dbReference type="NCBI Taxonomy" id="1314788"/>
    <lineage>
        <taxon>Eukaryota</taxon>
        <taxon>Fungi</taxon>
        <taxon>Dikarya</taxon>
        <taxon>Ascomycota</taxon>
        <taxon>Pezizomycotina</taxon>
        <taxon>Dothideomycetes</taxon>
        <taxon>Pleosporomycetidae</taxon>
        <taxon>Pleosporales</taxon>
        <taxon>Lophiostomataceae</taxon>
        <taxon>Lophiostoma</taxon>
    </lineage>
</organism>
<sequence length="154" mass="17491">MCHWLLKSCPHPAHSGPTIYTSGPLNCGKGVFILGLESQVICEDVPDFKEIRREVVEVVCWECEQFKSEMWRGVEEREMRVETKGEDDRGDEKDRKDDEQRTTKEDGEKKGLGETGEGIEGLEDRDDDGLLLGVLKGLARSASRRSRNNRIPRT</sequence>
<evidence type="ECO:0000256" key="1">
    <source>
        <dbReference type="SAM" id="MobiDB-lite"/>
    </source>
</evidence>
<protein>
    <submittedName>
        <fullName evidence="2">Uncharacterized protein</fullName>
    </submittedName>
</protein>
<feature type="region of interest" description="Disordered" evidence="1">
    <location>
        <begin position="74"/>
        <end position="125"/>
    </location>
</feature>
<keyword evidence="3" id="KW-1185">Reference proteome</keyword>
<evidence type="ECO:0000313" key="2">
    <source>
        <dbReference type="EMBL" id="KAF2652882.1"/>
    </source>
</evidence>
<dbReference type="EMBL" id="MU004392">
    <property type="protein sequence ID" value="KAF2652882.1"/>
    <property type="molecule type" value="Genomic_DNA"/>
</dbReference>
<feature type="compositionally biased region" description="Basic and acidic residues" evidence="1">
    <location>
        <begin position="74"/>
        <end position="112"/>
    </location>
</feature>
<evidence type="ECO:0000313" key="3">
    <source>
        <dbReference type="Proteomes" id="UP000799324"/>
    </source>
</evidence>